<evidence type="ECO:0000313" key="2">
    <source>
        <dbReference type="Proteomes" id="UP000178374"/>
    </source>
</evidence>
<sequence>MKKREEKYLTENKFKIFEKSFEGNMRSIAKSFADNAEVMALILEEIRTIHEDNKYFRESISNLYGDVSRHDRKIGNLDIRVEKIESK</sequence>
<organism evidence="1 2">
    <name type="scientific">Candidatus Nomurabacteria bacterium RIFCSPHIGHO2_02_FULL_37_13</name>
    <dbReference type="NCBI Taxonomy" id="1801750"/>
    <lineage>
        <taxon>Bacteria</taxon>
        <taxon>Candidatus Nomuraibacteriota</taxon>
    </lineage>
</organism>
<dbReference type="EMBL" id="MFUA01000010">
    <property type="protein sequence ID" value="OGI77376.1"/>
    <property type="molecule type" value="Genomic_DNA"/>
</dbReference>
<comment type="caution">
    <text evidence="1">The sequence shown here is derived from an EMBL/GenBank/DDBJ whole genome shotgun (WGS) entry which is preliminary data.</text>
</comment>
<reference evidence="1 2" key="1">
    <citation type="journal article" date="2016" name="Nat. Commun.">
        <title>Thousands of microbial genomes shed light on interconnected biogeochemical processes in an aquifer system.</title>
        <authorList>
            <person name="Anantharaman K."/>
            <person name="Brown C.T."/>
            <person name="Hug L.A."/>
            <person name="Sharon I."/>
            <person name="Castelle C.J."/>
            <person name="Probst A.J."/>
            <person name="Thomas B.C."/>
            <person name="Singh A."/>
            <person name="Wilkins M.J."/>
            <person name="Karaoz U."/>
            <person name="Brodie E.L."/>
            <person name="Williams K.H."/>
            <person name="Hubbard S.S."/>
            <person name="Banfield J.F."/>
        </authorList>
    </citation>
    <scope>NUCLEOTIDE SEQUENCE [LARGE SCALE GENOMIC DNA]</scope>
</reference>
<evidence type="ECO:0000313" key="1">
    <source>
        <dbReference type="EMBL" id="OGI77376.1"/>
    </source>
</evidence>
<name>A0A1F6W6H9_9BACT</name>
<protein>
    <submittedName>
        <fullName evidence="1">Uncharacterized protein</fullName>
    </submittedName>
</protein>
<gene>
    <name evidence="1" type="ORF">A3B85_00860</name>
</gene>
<proteinExistence type="predicted"/>
<accession>A0A1F6W6H9</accession>
<dbReference type="AlphaFoldDB" id="A0A1F6W6H9"/>
<dbReference type="Proteomes" id="UP000178374">
    <property type="component" value="Unassembled WGS sequence"/>
</dbReference>